<dbReference type="GO" id="GO:0042802">
    <property type="term" value="F:identical protein binding"/>
    <property type="evidence" value="ECO:0007669"/>
    <property type="project" value="InterPro"/>
</dbReference>
<protein>
    <recommendedName>
        <fullName evidence="2">PB1 domain-containing protein</fullName>
    </recommendedName>
</protein>
<keyword evidence="1" id="KW-1133">Transmembrane helix</keyword>
<dbReference type="CDD" id="cd06401">
    <property type="entry name" value="PB1_TFG"/>
    <property type="match status" value="1"/>
</dbReference>
<dbReference type="OMA" id="LIMKAQF"/>
<evidence type="ECO:0000313" key="3">
    <source>
        <dbReference type="EMBL" id="ESN92297.1"/>
    </source>
</evidence>
<dbReference type="EnsemblMetazoa" id="HelroT89755">
    <property type="protein sequence ID" value="HelroP89755"/>
    <property type="gene ID" value="HelroG89755"/>
</dbReference>
<reference evidence="5" key="1">
    <citation type="submission" date="2012-12" db="EMBL/GenBank/DDBJ databases">
        <authorList>
            <person name="Hellsten U."/>
            <person name="Grimwood J."/>
            <person name="Chapman J.A."/>
            <person name="Shapiro H."/>
            <person name="Aerts A."/>
            <person name="Otillar R.P."/>
            <person name="Terry A.Y."/>
            <person name="Boore J.L."/>
            <person name="Simakov O."/>
            <person name="Marletaz F."/>
            <person name="Cho S.-J."/>
            <person name="Edsinger-Gonzales E."/>
            <person name="Havlak P."/>
            <person name="Kuo D.-H."/>
            <person name="Larsson T."/>
            <person name="Lv J."/>
            <person name="Arendt D."/>
            <person name="Savage R."/>
            <person name="Osoegawa K."/>
            <person name="de Jong P."/>
            <person name="Lindberg D.R."/>
            <person name="Seaver E.C."/>
            <person name="Weisblat D.A."/>
            <person name="Putnam N.H."/>
            <person name="Grigoriev I.V."/>
            <person name="Rokhsar D.S."/>
        </authorList>
    </citation>
    <scope>NUCLEOTIDE SEQUENCE</scope>
</reference>
<evidence type="ECO:0000256" key="1">
    <source>
        <dbReference type="SAM" id="Phobius"/>
    </source>
</evidence>
<dbReference type="STRING" id="6412.T1G7H2"/>
<dbReference type="SMART" id="SM00666">
    <property type="entry name" value="PB1"/>
    <property type="match status" value="1"/>
</dbReference>
<organism evidence="4 5">
    <name type="scientific">Helobdella robusta</name>
    <name type="common">Californian leech</name>
    <dbReference type="NCBI Taxonomy" id="6412"/>
    <lineage>
        <taxon>Eukaryota</taxon>
        <taxon>Metazoa</taxon>
        <taxon>Spiralia</taxon>
        <taxon>Lophotrochozoa</taxon>
        <taxon>Annelida</taxon>
        <taxon>Clitellata</taxon>
        <taxon>Hirudinea</taxon>
        <taxon>Rhynchobdellida</taxon>
        <taxon>Glossiphoniidae</taxon>
        <taxon>Helobdella</taxon>
    </lineage>
</organism>
<evidence type="ECO:0000259" key="2">
    <source>
        <dbReference type="PROSITE" id="PS51745"/>
    </source>
</evidence>
<dbReference type="InParanoid" id="T1G7H2"/>
<dbReference type="Proteomes" id="UP000015101">
    <property type="component" value="Unassembled WGS sequence"/>
</dbReference>
<dbReference type="InterPro" id="IPR000270">
    <property type="entry name" value="PB1_dom"/>
</dbReference>
<dbReference type="RefSeq" id="XP_009029619.1">
    <property type="nucleotide sequence ID" value="XM_009031371.1"/>
</dbReference>
<dbReference type="SUPFAM" id="SSF54277">
    <property type="entry name" value="CAD &amp; PB1 domains"/>
    <property type="match status" value="1"/>
</dbReference>
<keyword evidence="1" id="KW-0472">Membrane</keyword>
<dbReference type="OrthoDB" id="1594986at2759"/>
<keyword evidence="1" id="KW-0812">Transmembrane</keyword>
<dbReference type="PANTHER" id="PTHR15335:SF7">
    <property type="entry name" value="PROTEIN TFG"/>
    <property type="match status" value="1"/>
</dbReference>
<dbReference type="Gene3D" id="3.10.20.90">
    <property type="entry name" value="Phosphatidylinositol 3-kinase Catalytic Subunit, Chain A, domain 1"/>
    <property type="match status" value="1"/>
</dbReference>
<dbReference type="EMBL" id="KB097656">
    <property type="protein sequence ID" value="ESN92297.1"/>
    <property type="molecule type" value="Genomic_DNA"/>
</dbReference>
<sequence length="110" mass="12588">MASQSNRDVSLPVASDLSGKLIIKAKLGDDIRCIPIHNEDITYDELMLMMQRVFRNRLTNSDDITIKYSDEDGDLITMFDSSDLAFALFSSKILKITIFGMFAYQFFELF</sequence>
<evidence type="ECO:0000313" key="4">
    <source>
        <dbReference type="EnsemblMetazoa" id="HelroP89755"/>
    </source>
</evidence>
<dbReference type="InterPro" id="IPR034857">
    <property type="entry name" value="PB1_TFG"/>
</dbReference>
<gene>
    <name evidence="4" type="primary">20217019</name>
    <name evidence="3" type="ORF">HELRODRAFT_89755</name>
</gene>
<proteinExistence type="predicted"/>
<dbReference type="HOGENOM" id="CLU_100437_1_0_1"/>
<dbReference type="GO" id="GO:0005737">
    <property type="term" value="C:cytoplasm"/>
    <property type="evidence" value="ECO:0007669"/>
    <property type="project" value="GOC"/>
</dbReference>
<dbReference type="PANTHER" id="PTHR15335">
    <property type="entry name" value="PROTEIN TFG"/>
    <property type="match status" value="1"/>
</dbReference>
<dbReference type="EMBL" id="AMQM01007697">
    <property type="status" value="NOT_ANNOTATED_CDS"/>
    <property type="molecule type" value="Genomic_DNA"/>
</dbReference>
<dbReference type="InterPro" id="IPR033512">
    <property type="entry name" value="TFG"/>
</dbReference>
<name>T1G7H2_HELRO</name>
<dbReference type="KEGG" id="hro:HELRODRAFT_89755"/>
<dbReference type="CTD" id="20217019"/>
<dbReference type="GeneID" id="20217019"/>
<dbReference type="AlphaFoldDB" id="T1G7H2"/>
<dbReference type="GO" id="GO:0048208">
    <property type="term" value="P:COPII vesicle coating"/>
    <property type="evidence" value="ECO:0007669"/>
    <property type="project" value="InterPro"/>
</dbReference>
<dbReference type="PROSITE" id="PS51745">
    <property type="entry name" value="PB1"/>
    <property type="match status" value="1"/>
</dbReference>
<evidence type="ECO:0000313" key="5">
    <source>
        <dbReference type="Proteomes" id="UP000015101"/>
    </source>
</evidence>
<dbReference type="Pfam" id="PF00564">
    <property type="entry name" value="PB1"/>
    <property type="match status" value="1"/>
</dbReference>
<keyword evidence="5" id="KW-1185">Reference proteome</keyword>
<reference evidence="4" key="3">
    <citation type="submission" date="2015-06" db="UniProtKB">
        <authorList>
            <consortium name="EnsemblMetazoa"/>
        </authorList>
    </citation>
    <scope>IDENTIFICATION</scope>
</reference>
<reference evidence="3 5" key="2">
    <citation type="journal article" date="2013" name="Nature">
        <title>Insights into bilaterian evolution from three spiralian genomes.</title>
        <authorList>
            <person name="Simakov O."/>
            <person name="Marletaz F."/>
            <person name="Cho S.J."/>
            <person name="Edsinger-Gonzales E."/>
            <person name="Havlak P."/>
            <person name="Hellsten U."/>
            <person name="Kuo D.H."/>
            <person name="Larsson T."/>
            <person name="Lv J."/>
            <person name="Arendt D."/>
            <person name="Savage R."/>
            <person name="Osoegawa K."/>
            <person name="de Jong P."/>
            <person name="Grimwood J."/>
            <person name="Chapman J.A."/>
            <person name="Shapiro H."/>
            <person name="Aerts A."/>
            <person name="Otillar R.P."/>
            <person name="Terry A.Y."/>
            <person name="Boore J.L."/>
            <person name="Grigoriev I.V."/>
            <person name="Lindberg D.R."/>
            <person name="Seaver E.C."/>
            <person name="Weisblat D.A."/>
            <person name="Putnam N.H."/>
            <person name="Rokhsar D.S."/>
        </authorList>
    </citation>
    <scope>NUCLEOTIDE SEQUENCE</scope>
</reference>
<accession>T1G7H2</accession>
<dbReference type="InterPro" id="IPR053793">
    <property type="entry name" value="PB1-like"/>
</dbReference>
<feature type="transmembrane region" description="Helical" evidence="1">
    <location>
        <begin position="84"/>
        <end position="107"/>
    </location>
</feature>
<dbReference type="eggNOG" id="ENOG502QR6R">
    <property type="taxonomic scope" value="Eukaryota"/>
</dbReference>
<feature type="domain" description="PB1" evidence="2">
    <location>
        <begin position="20"/>
        <end position="101"/>
    </location>
</feature>